<gene>
    <name evidence="5" type="ORF">ACFPYJ_06445</name>
</gene>
<dbReference type="RefSeq" id="WP_379187248.1">
    <property type="nucleotide sequence ID" value="NZ_JBHSOW010000023.1"/>
</dbReference>
<evidence type="ECO:0000313" key="5">
    <source>
        <dbReference type="EMBL" id="MFC5648771.1"/>
    </source>
</evidence>
<organism evidence="5 6">
    <name type="scientific">Paenibacillus solisilvae</name>
    <dbReference type="NCBI Taxonomy" id="2486751"/>
    <lineage>
        <taxon>Bacteria</taxon>
        <taxon>Bacillati</taxon>
        <taxon>Bacillota</taxon>
        <taxon>Bacilli</taxon>
        <taxon>Bacillales</taxon>
        <taxon>Paenibacillaceae</taxon>
        <taxon>Paenibacillus</taxon>
    </lineage>
</organism>
<evidence type="ECO:0000256" key="4">
    <source>
        <dbReference type="SAM" id="SignalP"/>
    </source>
</evidence>
<dbReference type="Proteomes" id="UP001596047">
    <property type="component" value="Unassembled WGS sequence"/>
</dbReference>
<feature type="signal peptide" evidence="4">
    <location>
        <begin position="1"/>
        <end position="20"/>
    </location>
</feature>
<dbReference type="Pfam" id="PF13416">
    <property type="entry name" value="SBP_bac_8"/>
    <property type="match status" value="1"/>
</dbReference>
<keyword evidence="2" id="KW-0813">Transport</keyword>
<protein>
    <submittedName>
        <fullName evidence="5">ABC transporter substrate-binding protein</fullName>
    </submittedName>
</protein>
<sequence length="425" mass="46303">MSKKAISLLVMLVMVGSILAACSGNGSGSSGDSGGSGGKKTLNVALWDENAKGFIDKTIALYKKDHPNVDVKVTYTPWDDYWTKLKTSLAGKGGPDVFWMNGPNIYAYASAGLVKDLKPLIDKDNFDTSVYTPALVDLYTYNSDLYGIPYFLDSVGLYYNKEIFDKAGVKYPDENWTWDTITENAPKLTDKANGIYGFIANAANQTGYYNFISQAGGYVLNPDKTKSGFDTPEALSAFEWMDSFMKNGYSPNQQQQLETEAIQLFGSGKAAMFPGLSVNAPQLHEMLGDKLAVTTLPAGKQKASIVHGLSWTINNNTKNELEAWDLIKVLTGKEGNTNLADSGFSIPAYKGTEEGWLKSIPSLNLKVFVDSLAFGVPYPVSEKTAEWQAVETKEIQDAFLGKKSFADALKATGQGTDKILAEEKK</sequence>
<comment type="caution">
    <text evidence="5">The sequence shown here is derived from an EMBL/GenBank/DDBJ whole genome shotgun (WGS) entry which is preliminary data.</text>
</comment>
<evidence type="ECO:0000313" key="6">
    <source>
        <dbReference type="Proteomes" id="UP001596047"/>
    </source>
</evidence>
<evidence type="ECO:0000256" key="3">
    <source>
        <dbReference type="ARBA" id="ARBA00022729"/>
    </source>
</evidence>
<dbReference type="InterPro" id="IPR006059">
    <property type="entry name" value="SBP"/>
</dbReference>
<name>A0ABW0VSF8_9BACL</name>
<dbReference type="EMBL" id="JBHSOW010000023">
    <property type="protein sequence ID" value="MFC5648771.1"/>
    <property type="molecule type" value="Genomic_DNA"/>
</dbReference>
<dbReference type="Gene3D" id="3.40.190.10">
    <property type="entry name" value="Periplasmic binding protein-like II"/>
    <property type="match status" value="1"/>
</dbReference>
<evidence type="ECO:0000256" key="2">
    <source>
        <dbReference type="ARBA" id="ARBA00022448"/>
    </source>
</evidence>
<feature type="chain" id="PRO_5045929174" evidence="4">
    <location>
        <begin position="21"/>
        <end position="425"/>
    </location>
</feature>
<keyword evidence="6" id="KW-1185">Reference proteome</keyword>
<accession>A0ABW0VSF8</accession>
<dbReference type="CDD" id="cd13585">
    <property type="entry name" value="PBP2_TMBP_like"/>
    <property type="match status" value="1"/>
</dbReference>
<keyword evidence="3 4" id="KW-0732">Signal</keyword>
<comment type="similarity">
    <text evidence="1">Belongs to the bacterial solute-binding protein 1 family.</text>
</comment>
<dbReference type="PROSITE" id="PS51257">
    <property type="entry name" value="PROKAR_LIPOPROTEIN"/>
    <property type="match status" value="1"/>
</dbReference>
<proteinExistence type="inferred from homology"/>
<reference evidence="6" key="1">
    <citation type="journal article" date="2019" name="Int. J. Syst. Evol. Microbiol.">
        <title>The Global Catalogue of Microorganisms (GCM) 10K type strain sequencing project: providing services to taxonomists for standard genome sequencing and annotation.</title>
        <authorList>
            <consortium name="The Broad Institute Genomics Platform"/>
            <consortium name="The Broad Institute Genome Sequencing Center for Infectious Disease"/>
            <person name="Wu L."/>
            <person name="Ma J."/>
        </authorList>
    </citation>
    <scope>NUCLEOTIDE SEQUENCE [LARGE SCALE GENOMIC DNA]</scope>
    <source>
        <strain evidence="6">CGMCC 1.3240</strain>
    </source>
</reference>
<evidence type="ECO:0000256" key="1">
    <source>
        <dbReference type="ARBA" id="ARBA00008520"/>
    </source>
</evidence>
<dbReference type="SUPFAM" id="SSF53850">
    <property type="entry name" value="Periplasmic binding protein-like II"/>
    <property type="match status" value="1"/>
</dbReference>
<dbReference type="PANTHER" id="PTHR30061:SF50">
    <property type="entry name" value="MALTOSE_MALTODEXTRIN-BINDING PERIPLASMIC PROTEIN"/>
    <property type="match status" value="1"/>
</dbReference>
<dbReference type="PANTHER" id="PTHR30061">
    <property type="entry name" value="MALTOSE-BINDING PERIPLASMIC PROTEIN"/>
    <property type="match status" value="1"/>
</dbReference>